<feature type="region of interest" description="Disordered" evidence="1">
    <location>
        <begin position="271"/>
        <end position="324"/>
    </location>
</feature>
<dbReference type="OrthoDB" id="1747743at2759"/>
<evidence type="ECO:0008006" key="4">
    <source>
        <dbReference type="Google" id="ProtNLM"/>
    </source>
</evidence>
<dbReference type="EMBL" id="QJKJ01003551">
    <property type="protein sequence ID" value="RDX97906.1"/>
    <property type="molecule type" value="Genomic_DNA"/>
</dbReference>
<feature type="compositionally biased region" description="Polar residues" evidence="1">
    <location>
        <begin position="307"/>
        <end position="316"/>
    </location>
</feature>
<evidence type="ECO:0000256" key="1">
    <source>
        <dbReference type="SAM" id="MobiDB-lite"/>
    </source>
</evidence>
<evidence type="ECO:0000313" key="3">
    <source>
        <dbReference type="Proteomes" id="UP000257109"/>
    </source>
</evidence>
<dbReference type="PANTHER" id="PTHR35046:SF9">
    <property type="entry name" value="RNA-DIRECTED DNA POLYMERASE"/>
    <property type="match status" value="1"/>
</dbReference>
<proteinExistence type="predicted"/>
<dbReference type="Proteomes" id="UP000257109">
    <property type="component" value="Unassembled WGS sequence"/>
</dbReference>
<keyword evidence="3" id="KW-1185">Reference proteome</keyword>
<organism evidence="2 3">
    <name type="scientific">Mucuna pruriens</name>
    <name type="common">Velvet bean</name>
    <name type="synonym">Dolichos pruriens</name>
    <dbReference type="NCBI Taxonomy" id="157652"/>
    <lineage>
        <taxon>Eukaryota</taxon>
        <taxon>Viridiplantae</taxon>
        <taxon>Streptophyta</taxon>
        <taxon>Embryophyta</taxon>
        <taxon>Tracheophyta</taxon>
        <taxon>Spermatophyta</taxon>
        <taxon>Magnoliopsida</taxon>
        <taxon>eudicotyledons</taxon>
        <taxon>Gunneridae</taxon>
        <taxon>Pentapetalae</taxon>
        <taxon>rosids</taxon>
        <taxon>fabids</taxon>
        <taxon>Fabales</taxon>
        <taxon>Fabaceae</taxon>
        <taxon>Papilionoideae</taxon>
        <taxon>50 kb inversion clade</taxon>
        <taxon>NPAAA clade</taxon>
        <taxon>indigoferoid/millettioid clade</taxon>
        <taxon>Phaseoleae</taxon>
        <taxon>Mucuna</taxon>
    </lineage>
</organism>
<protein>
    <recommendedName>
        <fullName evidence="4">Retrotransposon gag domain-containing protein</fullName>
    </recommendedName>
</protein>
<gene>
    <name evidence="2" type="ORF">CR513_19256</name>
</gene>
<comment type="caution">
    <text evidence="2">The sequence shown here is derived from an EMBL/GenBank/DDBJ whole genome shotgun (WGS) entry which is preliminary data.</text>
</comment>
<accession>A0A371H5E6</accession>
<feature type="non-terminal residue" evidence="2">
    <location>
        <position position="1"/>
    </location>
</feature>
<evidence type="ECO:0000313" key="2">
    <source>
        <dbReference type="EMBL" id="RDX97906.1"/>
    </source>
</evidence>
<name>A0A371H5E6_MUCPR</name>
<dbReference type="AlphaFoldDB" id="A0A371H5E6"/>
<feature type="region of interest" description="Disordered" evidence="1">
    <location>
        <begin position="140"/>
        <end position="165"/>
    </location>
</feature>
<sequence length="373" mass="42123">MYHCSKSVEEYHKDMEVALSRTNVLESNEATMARFLHGLNQDIQDIVEMSHYSTIDDLVHQRLSREYVWLQEEPTSAFPTIGTSHKNGSLPPLDRKEEGKLPNPIIASNNSSIKCFKCLGKEHIALYCPNKRNMVMKEDGTMDNASSTSKSSSKSKSDTSCDYSPNEGGGLLVRENILHSRCHVASKLCSIIIDSGSSVNVSSTKLVEKLKLPTLGHLKPYKLQWLNSEGEILTSYLEGLDNMTARVTNRFTFVHKGQKVIIKPVSPKQVNEGPAKMKLRREKEKKDRIEKKRRIQRDYVSKERSASKGQSISKGHSVSKGLWVSKQKNENVKENVKGKERLYVSKGVVKKMLLAKKEPLYLLSTNMCFHLSP</sequence>
<feature type="compositionally biased region" description="Basic and acidic residues" evidence="1">
    <location>
        <begin position="281"/>
        <end position="306"/>
    </location>
</feature>
<dbReference type="PANTHER" id="PTHR35046">
    <property type="entry name" value="ZINC KNUCKLE (CCHC-TYPE) FAMILY PROTEIN"/>
    <property type="match status" value="1"/>
</dbReference>
<feature type="compositionally biased region" description="Low complexity" evidence="1">
    <location>
        <begin position="146"/>
        <end position="160"/>
    </location>
</feature>
<dbReference type="CDD" id="cd00303">
    <property type="entry name" value="retropepsin_like"/>
    <property type="match status" value="1"/>
</dbReference>
<reference evidence="2" key="1">
    <citation type="submission" date="2018-05" db="EMBL/GenBank/DDBJ databases">
        <title>Draft genome of Mucuna pruriens seed.</title>
        <authorList>
            <person name="Nnadi N.E."/>
            <person name="Vos R."/>
            <person name="Hasami M.H."/>
            <person name="Devisetty U.K."/>
            <person name="Aguiy J.C."/>
        </authorList>
    </citation>
    <scope>NUCLEOTIDE SEQUENCE [LARGE SCALE GENOMIC DNA]</scope>
    <source>
        <strain evidence="2">JCA_2017</strain>
    </source>
</reference>